<name>A0ABV7DGX0_9HYPH</name>
<sequence length="313" mass="32904">MKQALRKFALAVGLGFLLAPGLAGAEDMRVIMVSHGQAADAFHGIVKNGFFQAGKDLGVSVDYRAPETFDMVAMGQLIDAAVNQRPDGIVVTLPDTDALGPAVKRAVESGIPVIAVNSGQDAYKTLGALAFVGQDEALAARMAGERLKEAGGKKAICINVEPGNVTIDIRCNSFTEGFGGAVNVLQTSMDPADIEAKVRAALQADPEIDTILSTAAMVAGEPALKALKATGQLGKINLGSFDLSPAMLEAVRDGNAIFCIDQQQYMYGYLPVALLQLYKHSKIVPANDVLTGPRFVTKDMAAEVIDLSTKGIR</sequence>
<evidence type="ECO:0000259" key="4">
    <source>
        <dbReference type="Pfam" id="PF13407"/>
    </source>
</evidence>
<dbReference type="InterPro" id="IPR028082">
    <property type="entry name" value="Peripla_BP_I"/>
</dbReference>
<evidence type="ECO:0000313" key="5">
    <source>
        <dbReference type="EMBL" id="MFC3073523.1"/>
    </source>
</evidence>
<organism evidence="5 6">
    <name type="scientific">Shinella pollutisoli</name>
    <dbReference type="NCBI Taxonomy" id="2250594"/>
    <lineage>
        <taxon>Bacteria</taxon>
        <taxon>Pseudomonadati</taxon>
        <taxon>Pseudomonadota</taxon>
        <taxon>Alphaproteobacteria</taxon>
        <taxon>Hyphomicrobiales</taxon>
        <taxon>Rhizobiaceae</taxon>
        <taxon>Shinella</taxon>
    </lineage>
</organism>
<dbReference type="RefSeq" id="WP_257317010.1">
    <property type="nucleotide sequence ID" value="NZ_JANFDG010000024.1"/>
</dbReference>
<dbReference type="EMBL" id="JBHRSP010000016">
    <property type="protein sequence ID" value="MFC3073523.1"/>
    <property type="molecule type" value="Genomic_DNA"/>
</dbReference>
<reference evidence="6" key="1">
    <citation type="journal article" date="2019" name="Int. J. Syst. Evol. Microbiol.">
        <title>The Global Catalogue of Microorganisms (GCM) 10K type strain sequencing project: providing services to taxonomists for standard genome sequencing and annotation.</title>
        <authorList>
            <consortium name="The Broad Institute Genomics Platform"/>
            <consortium name="The Broad Institute Genome Sequencing Center for Infectious Disease"/>
            <person name="Wu L."/>
            <person name="Ma J."/>
        </authorList>
    </citation>
    <scope>NUCLEOTIDE SEQUENCE [LARGE SCALE GENOMIC DNA]</scope>
    <source>
        <strain evidence="6">KCTC 52677</strain>
    </source>
</reference>
<dbReference type="InterPro" id="IPR025997">
    <property type="entry name" value="SBP_2_dom"/>
</dbReference>
<comment type="similarity">
    <text evidence="2">Belongs to the bacterial solute-binding protein 2 family.</text>
</comment>
<dbReference type="PANTHER" id="PTHR30036">
    <property type="entry name" value="D-XYLOSE-BINDING PERIPLASMIC PROTEIN"/>
    <property type="match status" value="1"/>
</dbReference>
<keyword evidence="6" id="KW-1185">Reference proteome</keyword>
<evidence type="ECO:0000256" key="1">
    <source>
        <dbReference type="ARBA" id="ARBA00004418"/>
    </source>
</evidence>
<comment type="subcellular location">
    <subcellularLocation>
        <location evidence="1">Periplasm</location>
    </subcellularLocation>
</comment>
<dbReference type="Gene3D" id="3.40.50.2300">
    <property type="match status" value="2"/>
</dbReference>
<feature type="signal peptide" evidence="3">
    <location>
        <begin position="1"/>
        <end position="25"/>
    </location>
</feature>
<dbReference type="SUPFAM" id="SSF53822">
    <property type="entry name" value="Periplasmic binding protein-like I"/>
    <property type="match status" value="1"/>
</dbReference>
<accession>A0ABV7DGX0</accession>
<evidence type="ECO:0000256" key="3">
    <source>
        <dbReference type="SAM" id="SignalP"/>
    </source>
</evidence>
<feature type="domain" description="Periplasmic binding protein" evidence="4">
    <location>
        <begin position="37"/>
        <end position="277"/>
    </location>
</feature>
<evidence type="ECO:0000313" key="6">
    <source>
        <dbReference type="Proteomes" id="UP001595377"/>
    </source>
</evidence>
<gene>
    <name evidence="5" type="ORF">ACFOHH_10440</name>
</gene>
<comment type="caution">
    <text evidence="5">The sequence shown here is derived from an EMBL/GenBank/DDBJ whole genome shotgun (WGS) entry which is preliminary data.</text>
</comment>
<keyword evidence="3" id="KW-0732">Signal</keyword>
<dbReference type="Proteomes" id="UP001595377">
    <property type="component" value="Unassembled WGS sequence"/>
</dbReference>
<dbReference type="CDD" id="cd06312">
    <property type="entry name" value="PBP1_ABC_sugar_binding-like"/>
    <property type="match status" value="1"/>
</dbReference>
<evidence type="ECO:0000256" key="2">
    <source>
        <dbReference type="ARBA" id="ARBA00007639"/>
    </source>
</evidence>
<dbReference type="Pfam" id="PF13407">
    <property type="entry name" value="Peripla_BP_4"/>
    <property type="match status" value="1"/>
</dbReference>
<dbReference type="PANTHER" id="PTHR30036:SF7">
    <property type="entry name" value="ABC TRANSPORTER PERIPLASMIC-BINDING PROTEIN YPHF"/>
    <property type="match status" value="1"/>
</dbReference>
<feature type="chain" id="PRO_5046909532" evidence="3">
    <location>
        <begin position="26"/>
        <end position="313"/>
    </location>
</feature>
<protein>
    <submittedName>
        <fullName evidence="5">Sugar ABC transporter substrate-binding protein</fullName>
    </submittedName>
</protein>
<proteinExistence type="inferred from homology"/>
<dbReference type="InterPro" id="IPR050555">
    <property type="entry name" value="Bact_Solute-Bind_Prot2"/>
</dbReference>